<keyword evidence="2" id="KW-1185">Reference proteome</keyword>
<reference evidence="1 2" key="1">
    <citation type="journal article" date="2021" name="Nat. Plants">
        <title>The Taxus genome provides insights into paclitaxel biosynthesis.</title>
        <authorList>
            <person name="Xiong X."/>
            <person name="Gou J."/>
            <person name="Liao Q."/>
            <person name="Li Y."/>
            <person name="Zhou Q."/>
            <person name="Bi G."/>
            <person name="Li C."/>
            <person name="Du R."/>
            <person name="Wang X."/>
            <person name="Sun T."/>
            <person name="Guo L."/>
            <person name="Liang H."/>
            <person name="Lu P."/>
            <person name="Wu Y."/>
            <person name="Zhang Z."/>
            <person name="Ro D.K."/>
            <person name="Shang Y."/>
            <person name="Huang S."/>
            <person name="Yan J."/>
        </authorList>
    </citation>
    <scope>NUCLEOTIDE SEQUENCE [LARGE SCALE GENOMIC DNA]</scope>
    <source>
        <strain evidence="1">Ta-2019</strain>
    </source>
</reference>
<dbReference type="Proteomes" id="UP000824469">
    <property type="component" value="Unassembled WGS sequence"/>
</dbReference>
<dbReference type="AlphaFoldDB" id="A0AA38C0V3"/>
<sequence length="57" mass="6327">SHSAQEVDYVELILPVDCLLESWDFSSTGHIEIHYEEPCSHTSAGHVGELAPFVCIQ</sequence>
<evidence type="ECO:0000313" key="2">
    <source>
        <dbReference type="Proteomes" id="UP000824469"/>
    </source>
</evidence>
<feature type="non-terminal residue" evidence="1">
    <location>
        <position position="1"/>
    </location>
</feature>
<evidence type="ECO:0000313" key="1">
    <source>
        <dbReference type="EMBL" id="KAH9287884.1"/>
    </source>
</evidence>
<proteinExistence type="predicted"/>
<name>A0AA38C0V3_TAXCH</name>
<gene>
    <name evidence="1" type="ORF">KI387_032001</name>
</gene>
<organism evidence="1 2">
    <name type="scientific">Taxus chinensis</name>
    <name type="common">Chinese yew</name>
    <name type="synonym">Taxus wallichiana var. chinensis</name>
    <dbReference type="NCBI Taxonomy" id="29808"/>
    <lineage>
        <taxon>Eukaryota</taxon>
        <taxon>Viridiplantae</taxon>
        <taxon>Streptophyta</taxon>
        <taxon>Embryophyta</taxon>
        <taxon>Tracheophyta</taxon>
        <taxon>Spermatophyta</taxon>
        <taxon>Pinopsida</taxon>
        <taxon>Pinidae</taxon>
        <taxon>Conifers II</taxon>
        <taxon>Cupressales</taxon>
        <taxon>Taxaceae</taxon>
        <taxon>Taxus</taxon>
    </lineage>
</organism>
<dbReference type="EMBL" id="JAHRHJ020003813">
    <property type="protein sequence ID" value="KAH9287884.1"/>
    <property type="molecule type" value="Genomic_DNA"/>
</dbReference>
<comment type="caution">
    <text evidence="1">The sequence shown here is derived from an EMBL/GenBank/DDBJ whole genome shotgun (WGS) entry which is preliminary data.</text>
</comment>
<protein>
    <submittedName>
        <fullName evidence="1">Uncharacterized protein</fullName>
    </submittedName>
</protein>
<accession>A0AA38C0V3</accession>
<feature type="non-terminal residue" evidence="1">
    <location>
        <position position="57"/>
    </location>
</feature>